<dbReference type="Pfam" id="PF03018">
    <property type="entry name" value="Dirigent"/>
    <property type="match status" value="2"/>
</dbReference>
<dbReference type="GO" id="GO:0009699">
    <property type="term" value="P:phenylpropanoid biosynthetic process"/>
    <property type="evidence" value="ECO:0007669"/>
    <property type="project" value="UniProtKB-ARBA"/>
</dbReference>
<protein>
    <recommendedName>
        <fullName evidence="4">Dirigent protein</fullName>
    </recommendedName>
</protein>
<comment type="caution">
    <text evidence="5">The sequence shown here is derived from an EMBL/GenBank/DDBJ whole genome shotgun (WGS) entry which is preliminary data.</text>
</comment>
<evidence type="ECO:0000256" key="1">
    <source>
        <dbReference type="ARBA" id="ARBA00010746"/>
    </source>
</evidence>
<dbReference type="Proteomes" id="UP000826271">
    <property type="component" value="Unassembled WGS sequence"/>
</dbReference>
<dbReference type="PANTHER" id="PTHR21495">
    <property type="entry name" value="NUCLEOPORIN-RELATED"/>
    <property type="match status" value="1"/>
</dbReference>
<keyword evidence="3 4" id="KW-0964">Secreted</keyword>
<reference evidence="5" key="1">
    <citation type="submission" date="2019-10" db="EMBL/GenBank/DDBJ databases">
        <authorList>
            <person name="Zhang R."/>
            <person name="Pan Y."/>
            <person name="Wang J."/>
            <person name="Ma R."/>
            <person name="Yu S."/>
        </authorList>
    </citation>
    <scope>NUCLEOTIDE SEQUENCE</scope>
    <source>
        <strain evidence="5">LA-IB0</strain>
        <tissue evidence="5">Leaf</tissue>
    </source>
</reference>
<keyword evidence="6" id="KW-1185">Reference proteome</keyword>
<comment type="subcellular location">
    <subcellularLocation>
        <location evidence="4">Secreted</location>
        <location evidence="4">Extracellular space</location>
        <location evidence="4">Apoplast</location>
    </subcellularLocation>
</comment>
<dbReference type="AlphaFoldDB" id="A0AAV6WI58"/>
<comment type="function">
    <text evidence="4">Dirigent proteins impart stereoselectivity on the phenoxy radical-coupling reaction, yielding optically active lignans from two molecules of coniferyl alcohol in the biosynthesis of lignans, flavonolignans, and alkaloids and thus plays a central role in plant secondary metabolism.</text>
</comment>
<evidence type="ECO:0000256" key="2">
    <source>
        <dbReference type="ARBA" id="ARBA00011738"/>
    </source>
</evidence>
<keyword evidence="4" id="KW-0052">Apoplast</keyword>
<organism evidence="5 6">
    <name type="scientific">Buddleja alternifolia</name>
    <dbReference type="NCBI Taxonomy" id="168488"/>
    <lineage>
        <taxon>Eukaryota</taxon>
        <taxon>Viridiplantae</taxon>
        <taxon>Streptophyta</taxon>
        <taxon>Embryophyta</taxon>
        <taxon>Tracheophyta</taxon>
        <taxon>Spermatophyta</taxon>
        <taxon>Magnoliopsida</taxon>
        <taxon>eudicotyledons</taxon>
        <taxon>Gunneridae</taxon>
        <taxon>Pentapetalae</taxon>
        <taxon>asterids</taxon>
        <taxon>lamiids</taxon>
        <taxon>Lamiales</taxon>
        <taxon>Scrophulariaceae</taxon>
        <taxon>Buddlejeae</taxon>
        <taxon>Buddleja</taxon>
    </lineage>
</organism>
<dbReference type="EMBL" id="WHWC01000015">
    <property type="protein sequence ID" value="KAG8368122.1"/>
    <property type="molecule type" value="Genomic_DNA"/>
</dbReference>
<evidence type="ECO:0000256" key="3">
    <source>
        <dbReference type="ARBA" id="ARBA00022525"/>
    </source>
</evidence>
<dbReference type="Gene3D" id="2.40.480.10">
    <property type="entry name" value="Allene oxide cyclase-like"/>
    <property type="match status" value="1"/>
</dbReference>
<evidence type="ECO:0000313" key="6">
    <source>
        <dbReference type="Proteomes" id="UP000826271"/>
    </source>
</evidence>
<dbReference type="InterPro" id="IPR044859">
    <property type="entry name" value="Allene_oxi_cyc_Dirigent"/>
</dbReference>
<comment type="similarity">
    <text evidence="1 4">Belongs to the plant dirigent protein family.</text>
</comment>
<dbReference type="GO" id="GO:0048046">
    <property type="term" value="C:apoplast"/>
    <property type="evidence" value="ECO:0007669"/>
    <property type="project" value="UniProtKB-SubCell"/>
</dbReference>
<comment type="subunit">
    <text evidence="2 4">Homodimer.</text>
</comment>
<evidence type="ECO:0000256" key="4">
    <source>
        <dbReference type="RuleBase" id="RU363099"/>
    </source>
</evidence>
<name>A0AAV6WI58_9LAMI</name>
<accession>A0AAV6WI58</accession>
<dbReference type="InterPro" id="IPR004265">
    <property type="entry name" value="Dirigent"/>
</dbReference>
<evidence type="ECO:0000313" key="5">
    <source>
        <dbReference type="EMBL" id="KAG8368122.1"/>
    </source>
</evidence>
<sequence>MPVVGGTGDFRLARGIAIVRNVSINATTGDSLFEYNSNAVTKWFKNLSVAKEKVTQLQLYVQDILTSPTPTTITVATANSTSASPTSFGLIAVLDDPVRTAPSPNSEIVGRARGFFAFSSLEEISIHMTFNLVFTSDKYKGSALSLVGDNPYLTESRELPVVGGSGSFRLARGVALVRTVSRNDTTGDAFFQYNITVLHY</sequence>
<gene>
    <name evidence="5" type="ORF">BUALT_Bualt15G0012300</name>
</gene>
<proteinExistence type="inferred from homology"/>